<organism evidence="2 3">
    <name type="scientific">Levilactobacillus namurensis DSM 19117</name>
    <dbReference type="NCBI Taxonomy" id="1423773"/>
    <lineage>
        <taxon>Bacteria</taxon>
        <taxon>Bacillati</taxon>
        <taxon>Bacillota</taxon>
        <taxon>Bacilli</taxon>
        <taxon>Lactobacillales</taxon>
        <taxon>Lactobacillaceae</taxon>
        <taxon>Levilactobacillus</taxon>
    </lineage>
</organism>
<keyword evidence="3" id="KW-1185">Reference proteome</keyword>
<accession>A0A0R1K1Q8</accession>
<sequence>MKLRKIWGLVIVALSAICWLTVTNRPVDAAASVPATYYSQRDLKKLKFKATSFPKKYRGVWYRKSWNGKVVKLHIYKHKIVDPVKFFSHQAQPAQVRSRAVKVSIKKAHKTIKGYRTAFYTKGAGIQYLGLSKKRLLISLDVTGTAKHALATHVDTENFAYRTAKQARTHAVY</sequence>
<dbReference type="RefSeq" id="WP_056943537.1">
    <property type="nucleotide sequence ID" value="NZ_AZDT01000006.1"/>
</dbReference>
<comment type="caution">
    <text evidence="2">The sequence shown here is derived from an EMBL/GenBank/DDBJ whole genome shotgun (WGS) entry which is preliminary data.</text>
</comment>
<evidence type="ECO:0000313" key="3">
    <source>
        <dbReference type="Proteomes" id="UP000051162"/>
    </source>
</evidence>
<reference evidence="2 3" key="1">
    <citation type="journal article" date="2015" name="Genome Announc.">
        <title>Expanding the biotechnology potential of lactobacilli through comparative genomics of 213 strains and associated genera.</title>
        <authorList>
            <person name="Sun Z."/>
            <person name="Harris H.M."/>
            <person name="McCann A."/>
            <person name="Guo C."/>
            <person name="Argimon S."/>
            <person name="Zhang W."/>
            <person name="Yang X."/>
            <person name="Jeffery I.B."/>
            <person name="Cooney J.C."/>
            <person name="Kagawa T.F."/>
            <person name="Liu W."/>
            <person name="Song Y."/>
            <person name="Salvetti E."/>
            <person name="Wrobel A."/>
            <person name="Rasinkangas P."/>
            <person name="Parkhill J."/>
            <person name="Rea M.C."/>
            <person name="O'Sullivan O."/>
            <person name="Ritari J."/>
            <person name="Douillard F.P."/>
            <person name="Paul Ross R."/>
            <person name="Yang R."/>
            <person name="Briner A.E."/>
            <person name="Felis G.E."/>
            <person name="de Vos W.M."/>
            <person name="Barrangou R."/>
            <person name="Klaenhammer T.R."/>
            <person name="Caufield P.W."/>
            <person name="Cui Y."/>
            <person name="Zhang H."/>
            <person name="O'Toole P.W."/>
        </authorList>
    </citation>
    <scope>NUCLEOTIDE SEQUENCE [LARGE SCALE GENOMIC DNA]</scope>
    <source>
        <strain evidence="2 3">DSM 19117</strain>
    </source>
</reference>
<dbReference type="STRING" id="1423773.FD30_GL001953"/>
<gene>
    <name evidence="2" type="ORF">FD30_GL001953</name>
</gene>
<dbReference type="Proteomes" id="UP000051162">
    <property type="component" value="Unassembled WGS sequence"/>
</dbReference>
<evidence type="ECO:0000256" key="1">
    <source>
        <dbReference type="SAM" id="SignalP"/>
    </source>
</evidence>
<evidence type="ECO:0000313" key="2">
    <source>
        <dbReference type="EMBL" id="KRK77438.1"/>
    </source>
</evidence>
<keyword evidence="1" id="KW-0732">Signal</keyword>
<proteinExistence type="predicted"/>
<feature type="signal peptide" evidence="1">
    <location>
        <begin position="1"/>
        <end position="24"/>
    </location>
</feature>
<dbReference type="AlphaFoldDB" id="A0A0R1K1Q8"/>
<dbReference type="PATRIC" id="fig|1423773.3.peg.1999"/>
<protein>
    <submittedName>
        <fullName evidence="2">Uncharacterized protein</fullName>
    </submittedName>
</protein>
<dbReference type="GeneID" id="84781797"/>
<dbReference type="EMBL" id="AZDT01000006">
    <property type="protein sequence ID" value="KRK77438.1"/>
    <property type="molecule type" value="Genomic_DNA"/>
</dbReference>
<dbReference type="OrthoDB" id="2316987at2"/>
<name>A0A0R1K1Q8_9LACO</name>
<feature type="chain" id="PRO_5038622078" evidence="1">
    <location>
        <begin position="25"/>
        <end position="173"/>
    </location>
</feature>